<evidence type="ECO:0000313" key="3">
    <source>
        <dbReference type="EMBL" id="MEW9808012.1"/>
    </source>
</evidence>
<reference evidence="3 4" key="1">
    <citation type="submission" date="2024-06" db="EMBL/GenBank/DDBJ databases">
        <authorList>
            <person name="Tuo L."/>
        </authorList>
    </citation>
    <scope>NUCLEOTIDE SEQUENCE [LARGE SCALE GENOMIC DNA]</scope>
    <source>
        <strain evidence="3 4">ZMM04-5</strain>
    </source>
</reference>
<evidence type="ECO:0000256" key="1">
    <source>
        <dbReference type="SAM" id="Phobius"/>
    </source>
</evidence>
<keyword evidence="3" id="KW-0548">Nucleotidyltransferase</keyword>
<protein>
    <submittedName>
        <fullName evidence="3">Diguanylate cyclase</fullName>
        <ecNumber evidence="3">2.7.7.65</ecNumber>
    </submittedName>
</protein>
<comment type="caution">
    <text evidence="3">The sequence shown here is derived from an EMBL/GenBank/DDBJ whole genome shotgun (WGS) entry which is preliminary data.</text>
</comment>
<proteinExistence type="predicted"/>
<feature type="transmembrane region" description="Helical" evidence="1">
    <location>
        <begin position="203"/>
        <end position="229"/>
    </location>
</feature>
<dbReference type="EC" id="2.7.7.65" evidence="3"/>
<dbReference type="Proteomes" id="UP001556196">
    <property type="component" value="Unassembled WGS sequence"/>
</dbReference>
<evidence type="ECO:0000259" key="2">
    <source>
        <dbReference type="PROSITE" id="PS50887"/>
    </source>
</evidence>
<dbReference type="Gene3D" id="3.30.70.270">
    <property type="match status" value="1"/>
</dbReference>
<feature type="transmembrane region" description="Helical" evidence="1">
    <location>
        <begin position="172"/>
        <end position="191"/>
    </location>
</feature>
<feature type="transmembrane region" description="Helical" evidence="1">
    <location>
        <begin position="249"/>
        <end position="270"/>
    </location>
</feature>
<dbReference type="PANTHER" id="PTHR46663">
    <property type="entry name" value="DIGUANYLATE CYCLASE DGCT-RELATED"/>
    <property type="match status" value="1"/>
</dbReference>
<keyword evidence="3" id="KW-0808">Transferase</keyword>
<evidence type="ECO:0000313" key="4">
    <source>
        <dbReference type="Proteomes" id="UP001556196"/>
    </source>
</evidence>
<feature type="transmembrane region" description="Helical" evidence="1">
    <location>
        <begin position="132"/>
        <end position="152"/>
    </location>
</feature>
<keyword evidence="1" id="KW-1133">Transmembrane helix</keyword>
<dbReference type="Pfam" id="PF00990">
    <property type="entry name" value="GGDEF"/>
    <property type="match status" value="1"/>
</dbReference>
<dbReference type="EMBL" id="JBFOCI010000006">
    <property type="protein sequence ID" value="MEW9808012.1"/>
    <property type="molecule type" value="Genomic_DNA"/>
</dbReference>
<feature type="transmembrane region" description="Helical" evidence="1">
    <location>
        <begin position="102"/>
        <end position="125"/>
    </location>
</feature>
<keyword evidence="1" id="KW-0812">Transmembrane</keyword>
<dbReference type="NCBIfam" id="TIGR00254">
    <property type="entry name" value="GGDEF"/>
    <property type="match status" value="1"/>
</dbReference>
<dbReference type="PANTHER" id="PTHR46663:SF4">
    <property type="entry name" value="DIGUANYLATE CYCLASE DGCT-RELATED"/>
    <property type="match status" value="1"/>
</dbReference>
<dbReference type="RefSeq" id="WP_367725214.1">
    <property type="nucleotide sequence ID" value="NZ_JBFOCI010000006.1"/>
</dbReference>
<organism evidence="3 4">
    <name type="scientific">Mesorhizobium marinum</name>
    <dbReference type="NCBI Taxonomy" id="3228790"/>
    <lineage>
        <taxon>Bacteria</taxon>
        <taxon>Pseudomonadati</taxon>
        <taxon>Pseudomonadota</taxon>
        <taxon>Alphaproteobacteria</taxon>
        <taxon>Hyphomicrobiales</taxon>
        <taxon>Phyllobacteriaceae</taxon>
        <taxon>Mesorhizobium</taxon>
    </lineage>
</organism>
<keyword evidence="4" id="KW-1185">Reference proteome</keyword>
<dbReference type="CDD" id="cd01949">
    <property type="entry name" value="GGDEF"/>
    <property type="match status" value="1"/>
</dbReference>
<accession>A0ABV3R634</accession>
<gene>
    <name evidence="3" type="ORF">ABUE31_18655</name>
</gene>
<dbReference type="InterPro" id="IPR052163">
    <property type="entry name" value="DGC-Regulatory_Protein"/>
</dbReference>
<feature type="transmembrane region" description="Helical" evidence="1">
    <location>
        <begin position="34"/>
        <end position="53"/>
    </location>
</feature>
<dbReference type="SUPFAM" id="SSF55073">
    <property type="entry name" value="Nucleotide cyclase"/>
    <property type="match status" value="1"/>
</dbReference>
<dbReference type="InterPro" id="IPR000160">
    <property type="entry name" value="GGDEF_dom"/>
</dbReference>
<dbReference type="GO" id="GO:0052621">
    <property type="term" value="F:diguanylate cyclase activity"/>
    <property type="evidence" value="ECO:0007669"/>
    <property type="project" value="UniProtKB-EC"/>
</dbReference>
<name>A0ABV3R634_9HYPH</name>
<dbReference type="InterPro" id="IPR029787">
    <property type="entry name" value="Nucleotide_cyclase"/>
</dbReference>
<sequence length="447" mass="46863">MLAACLFGILTRPVGFLAALWPANAVMLGLLIRFPKSAGLFGWAAAAAAYLVADLITGSSLQKAIVLNAANLVGVAAGYLVLRRVSEEVVSLRHSTAMFHLLFASAIAGAAAGLVGALANPLLFAGGAFEGWSFWFATELVNYVTFLPLILALPKAGDGGTGPERAVESRRWPNAAPALAVFASCLVAVLGGGPGAIAYPVPALLWCGLTYSVFRTTLLTAIFGCWTLIATGAGLYPHFIEPYDEKALVSVRIAIALVSMAPIMLASIMHGRNELLAELRHRASHDTLTGAANRSAFREAAERAFQAANASRSIMMIDIDRFKAINDSFGHATGDEVLVSFVGRVRNCLRNGDLLARMGGEEFAILLDAPGSRAEAVAIGERILDAVGERPVTLANGRTISVTASIGLAFSDDGCAGCVDSLLSEADAALYRAKQNGRNRIEFAASA</sequence>
<dbReference type="PROSITE" id="PS50887">
    <property type="entry name" value="GGDEF"/>
    <property type="match status" value="1"/>
</dbReference>
<feature type="domain" description="GGDEF" evidence="2">
    <location>
        <begin position="310"/>
        <end position="446"/>
    </location>
</feature>
<feature type="transmembrane region" description="Helical" evidence="1">
    <location>
        <begin position="65"/>
        <end position="82"/>
    </location>
</feature>
<keyword evidence="1" id="KW-0472">Membrane</keyword>
<dbReference type="SMART" id="SM00267">
    <property type="entry name" value="GGDEF"/>
    <property type="match status" value="1"/>
</dbReference>
<dbReference type="InterPro" id="IPR043128">
    <property type="entry name" value="Rev_trsase/Diguanyl_cyclase"/>
</dbReference>